<name>A0ABV3YYN5_9PSED</name>
<proteinExistence type="predicted"/>
<feature type="transmembrane region" description="Helical" evidence="1">
    <location>
        <begin position="440"/>
        <end position="460"/>
    </location>
</feature>
<organism evidence="2 3">
    <name type="scientific">Pseudomonas zhanjiangensis</name>
    <dbReference type="NCBI Taxonomy" id="3239015"/>
    <lineage>
        <taxon>Bacteria</taxon>
        <taxon>Pseudomonadati</taxon>
        <taxon>Pseudomonadota</taxon>
        <taxon>Gammaproteobacteria</taxon>
        <taxon>Pseudomonadales</taxon>
        <taxon>Pseudomonadaceae</taxon>
        <taxon>Pseudomonas</taxon>
    </lineage>
</organism>
<dbReference type="Proteomes" id="UP001560296">
    <property type="component" value="Unassembled WGS sequence"/>
</dbReference>
<feature type="transmembrane region" description="Helical" evidence="1">
    <location>
        <begin position="411"/>
        <end position="434"/>
    </location>
</feature>
<feature type="transmembrane region" description="Helical" evidence="1">
    <location>
        <begin position="338"/>
        <end position="367"/>
    </location>
</feature>
<feature type="transmembrane region" description="Helical" evidence="1">
    <location>
        <begin position="75"/>
        <end position="91"/>
    </location>
</feature>
<feature type="transmembrane region" description="Helical" evidence="1">
    <location>
        <begin position="379"/>
        <end position="399"/>
    </location>
</feature>
<dbReference type="PANTHER" id="PTHR36178:SF1">
    <property type="entry name" value="SODIUM_GLUTAMATE SYMPORTER"/>
    <property type="match status" value="1"/>
</dbReference>
<accession>A0ABV3YYN5</accession>
<feature type="transmembrane region" description="Helical" evidence="1">
    <location>
        <begin position="44"/>
        <end position="63"/>
    </location>
</feature>
<evidence type="ECO:0000313" key="3">
    <source>
        <dbReference type="Proteomes" id="UP001560296"/>
    </source>
</evidence>
<feature type="transmembrane region" description="Helical" evidence="1">
    <location>
        <begin position="244"/>
        <end position="265"/>
    </location>
</feature>
<dbReference type="EMBL" id="JBFTEG010000026">
    <property type="protein sequence ID" value="MEX6504445.1"/>
    <property type="molecule type" value="Genomic_DNA"/>
</dbReference>
<dbReference type="Pfam" id="PF03616">
    <property type="entry name" value="Glt_symporter"/>
    <property type="match status" value="1"/>
</dbReference>
<feature type="transmembrane region" description="Helical" evidence="1">
    <location>
        <begin position="179"/>
        <end position="197"/>
    </location>
</feature>
<evidence type="ECO:0000256" key="1">
    <source>
        <dbReference type="SAM" id="Phobius"/>
    </source>
</evidence>
<feature type="transmembrane region" description="Helical" evidence="1">
    <location>
        <begin position="103"/>
        <end position="124"/>
    </location>
</feature>
<keyword evidence="3" id="KW-1185">Reference proteome</keyword>
<dbReference type="PANTHER" id="PTHR36178">
    <property type="entry name" value="SLR0625 PROTEIN"/>
    <property type="match status" value="1"/>
</dbReference>
<keyword evidence="1" id="KW-1133">Transmembrane helix</keyword>
<feature type="transmembrane region" description="Helical" evidence="1">
    <location>
        <begin position="285"/>
        <end position="303"/>
    </location>
</feature>
<protein>
    <submittedName>
        <fullName evidence="2">Sodium/glutamate symporter</fullName>
    </submittedName>
</protein>
<keyword evidence="1" id="KW-0472">Membrane</keyword>
<dbReference type="InterPro" id="IPR004445">
    <property type="entry name" value="GltS"/>
</dbReference>
<dbReference type="RefSeq" id="WP_369289380.1">
    <property type="nucleotide sequence ID" value="NZ_JBFTEG010000026.1"/>
</dbReference>
<evidence type="ECO:0000313" key="2">
    <source>
        <dbReference type="EMBL" id="MEX6504445.1"/>
    </source>
</evidence>
<reference evidence="2 3" key="1">
    <citation type="submission" date="2024-07" db="EMBL/GenBank/DDBJ databases">
        <authorList>
            <person name="Li M."/>
        </authorList>
    </citation>
    <scope>NUCLEOTIDE SEQUENCE [LARGE SCALE GENOMIC DNA]</scope>
    <source>
        <strain evidence="2 3">25A3E</strain>
    </source>
</reference>
<gene>
    <name evidence="2" type="ORF">AB5S05_20520</name>
</gene>
<keyword evidence="1" id="KW-0812">Transmembrane</keyword>
<comment type="caution">
    <text evidence="2">The sequence shown here is derived from an EMBL/GenBank/DDBJ whole genome shotgun (WGS) entry which is preliminary data.</text>
</comment>
<feature type="transmembrane region" description="Helical" evidence="1">
    <location>
        <begin position="12"/>
        <end position="32"/>
    </location>
</feature>
<sequence>MPLDADDLIVGSTFHGVIAFALLASMLLLGGVLRSRIAFLRNMLLPASIVGGLLGFTLLSAELLPGFQPDDFTDLAFHFFTLSFMSLCLIGKSKDRSLASGSVVRGGLWLTLIWTASLGLQGVIGYSLMAGYDAVTGAGLSEWLGAIVTHGFTQGPGQALTYGAAWEADHGIKDAAQVGMIYASLGFLVTFAIGVPLTKRFIGRGLNTNRAPAEDADFAFGFYRGAAKPVSGHMVTHPASLDSLAYHLGLLAIAYMITYVWLNFLQGHVASFAPFGLDLSVLCNFNLFFLHGLAVCVLMRLVIDRCGLAERVDDETLKRITGSSVDFMVVGTLMSIKFAVLYALCAPILLVAGAITVATLAGCLLLGRLSGPLGPERAISAFGCCCGSTGTGLLLLRMMDANFSTSVAKELAFFNVAIIVTTAHILFFFAPLAPSLGRDAYFMVFGGTALLSLACVPLLLKCWPAYEDQRSLSGVRQSRR</sequence>